<accession>A0A4P6EQX4</accession>
<name>A0A4P6EQX4_9BACL</name>
<dbReference type="Pfam" id="PF22480">
    <property type="entry name" value="DUF6984"/>
    <property type="match status" value="1"/>
</dbReference>
<dbReference type="Proteomes" id="UP000293568">
    <property type="component" value="Chromosome"/>
</dbReference>
<dbReference type="EMBL" id="CP035492">
    <property type="protein sequence ID" value="QAY65380.1"/>
    <property type="molecule type" value="Genomic_DNA"/>
</dbReference>
<evidence type="ECO:0000313" key="2">
    <source>
        <dbReference type="EMBL" id="QAY65380.1"/>
    </source>
</evidence>
<dbReference type="InterPro" id="IPR054253">
    <property type="entry name" value="DUF6984"/>
</dbReference>
<keyword evidence="3" id="KW-1185">Reference proteome</keyword>
<evidence type="ECO:0000259" key="1">
    <source>
        <dbReference type="Pfam" id="PF22480"/>
    </source>
</evidence>
<dbReference type="KEGG" id="pprt:ET464_02270"/>
<feature type="domain" description="DUF6984" evidence="1">
    <location>
        <begin position="8"/>
        <end position="111"/>
    </location>
</feature>
<reference evidence="2 3" key="1">
    <citation type="submission" date="2019-01" db="EMBL/GenBank/DDBJ databases">
        <title>Genome sequencing of strain FW100M-2.</title>
        <authorList>
            <person name="Heo J."/>
            <person name="Kim S.-J."/>
            <person name="Kim J.-S."/>
            <person name="Hong S.-B."/>
            <person name="Kwon S.-W."/>
        </authorList>
    </citation>
    <scope>NUCLEOTIDE SEQUENCE [LARGE SCALE GENOMIC DNA]</scope>
    <source>
        <strain evidence="2 3">FW100M-2</strain>
    </source>
</reference>
<evidence type="ECO:0000313" key="3">
    <source>
        <dbReference type="Proteomes" id="UP000293568"/>
    </source>
</evidence>
<dbReference type="AlphaFoldDB" id="A0A4P6EQX4"/>
<gene>
    <name evidence="2" type="ORF">ET464_02270</name>
</gene>
<dbReference type="RefSeq" id="WP_129437894.1">
    <property type="nucleotide sequence ID" value="NZ_CP035492.1"/>
</dbReference>
<sequence length="122" mass="13787">MNLIESERGLSLEEHQWFSKLLSESFEGRDGLKEQVKKCSVVGRCGCGCRTIDLKVEESAPKHFFETRVPVEMLVQTDDGIPIVFYLHVVDGYIKELEVFKADSSPIVRMPDISKALVTINV</sequence>
<organism evidence="2 3">
    <name type="scientific">Paenibacillus protaetiae</name>
    <dbReference type="NCBI Taxonomy" id="2509456"/>
    <lineage>
        <taxon>Bacteria</taxon>
        <taxon>Bacillati</taxon>
        <taxon>Bacillota</taxon>
        <taxon>Bacilli</taxon>
        <taxon>Bacillales</taxon>
        <taxon>Paenibacillaceae</taxon>
        <taxon>Paenibacillus</taxon>
    </lineage>
</organism>
<proteinExistence type="predicted"/>
<protein>
    <recommendedName>
        <fullName evidence="1">DUF6984 domain-containing protein</fullName>
    </recommendedName>
</protein>
<dbReference type="OrthoDB" id="2228441at2"/>